<evidence type="ECO:0000313" key="2">
    <source>
        <dbReference type="EMBL" id="GFP54740.1"/>
    </source>
</evidence>
<comment type="caution">
    <text evidence="2">The sequence shown here is derived from an EMBL/GenBank/DDBJ whole genome shotgun (WGS) entry which is preliminary data.</text>
</comment>
<organism evidence="2 3">
    <name type="scientific">Trichoderma asperellum</name>
    <name type="common">Filamentous fungus</name>
    <dbReference type="NCBI Taxonomy" id="101201"/>
    <lineage>
        <taxon>Eukaryota</taxon>
        <taxon>Fungi</taxon>
        <taxon>Dikarya</taxon>
        <taxon>Ascomycota</taxon>
        <taxon>Pezizomycotina</taxon>
        <taxon>Sordariomycetes</taxon>
        <taxon>Hypocreomycetidae</taxon>
        <taxon>Hypocreales</taxon>
        <taxon>Hypocreaceae</taxon>
        <taxon>Trichoderma</taxon>
    </lineage>
</organism>
<dbReference type="EMBL" id="BLZH01000004">
    <property type="protein sequence ID" value="GFP54740.1"/>
    <property type="molecule type" value="Genomic_DNA"/>
</dbReference>
<dbReference type="Proteomes" id="UP000517252">
    <property type="component" value="Unassembled WGS sequence"/>
</dbReference>
<protein>
    <submittedName>
        <fullName evidence="2">Uncharacterized protein</fullName>
    </submittedName>
</protein>
<proteinExistence type="predicted"/>
<evidence type="ECO:0000313" key="3">
    <source>
        <dbReference type="Proteomes" id="UP000517252"/>
    </source>
</evidence>
<feature type="region of interest" description="Disordered" evidence="1">
    <location>
        <begin position="1"/>
        <end position="73"/>
    </location>
</feature>
<reference evidence="2 3" key="1">
    <citation type="submission" date="2020-07" db="EMBL/GenBank/DDBJ databases">
        <title>Trichoderma asperellum IC-1 whole genome shotgun sequence.</title>
        <authorList>
            <person name="Kanamasa S."/>
            <person name="Takahashi H."/>
        </authorList>
    </citation>
    <scope>NUCLEOTIDE SEQUENCE [LARGE SCALE GENOMIC DNA]</scope>
    <source>
        <strain evidence="2 3">IC-1</strain>
    </source>
</reference>
<accession>A0A6V8QQR9</accession>
<name>A0A6V8QQR9_TRIAP</name>
<evidence type="ECO:0000256" key="1">
    <source>
        <dbReference type="SAM" id="MobiDB-lite"/>
    </source>
</evidence>
<feature type="compositionally biased region" description="Polar residues" evidence="1">
    <location>
        <begin position="12"/>
        <end position="29"/>
    </location>
</feature>
<dbReference type="AlphaFoldDB" id="A0A6V8QQR9"/>
<sequence length="86" mass="9019">MDDDDDLPTIDLNPSGSDTISSESGQDQPPQDGALPNVVSSNGEPALAEATNSQSEEAAVPDNEDDESALPSSFQDLAISYRIWPA</sequence>
<gene>
    <name evidence="2" type="ORF">TASIC1_0004036400</name>
</gene>